<dbReference type="EMBL" id="SWAD01000021">
    <property type="protein sequence ID" value="TMQ77600.1"/>
    <property type="molecule type" value="Genomic_DNA"/>
</dbReference>
<name>A0A5S4EQ50_9PROT</name>
<evidence type="ECO:0000313" key="2">
    <source>
        <dbReference type="Proteomes" id="UP000306324"/>
    </source>
</evidence>
<reference evidence="1 2" key="1">
    <citation type="submission" date="2019-04" db="EMBL/GenBank/DDBJ databases">
        <title>A novel phosphate-accumulating bacterium identified in bioreactor for phosphate removal from wastewater.</title>
        <authorList>
            <person name="Kotlyarov R.Y."/>
            <person name="Beletsky A.V."/>
            <person name="Kallistova A.Y."/>
            <person name="Dorofeev A.G."/>
            <person name="Nikolaev Y.Y."/>
            <person name="Pimenov N.V."/>
            <person name="Ravin N.V."/>
            <person name="Mardanov A.V."/>
        </authorList>
    </citation>
    <scope>NUCLEOTIDE SEQUENCE [LARGE SCALE GENOMIC DNA]</scope>
    <source>
        <strain evidence="1 2">Bin19</strain>
    </source>
</reference>
<organism evidence="1 2">
    <name type="scientific">Candidatus Accumulibacter phosphatis</name>
    <dbReference type="NCBI Taxonomy" id="327160"/>
    <lineage>
        <taxon>Bacteria</taxon>
        <taxon>Pseudomonadati</taxon>
        <taxon>Pseudomonadota</taxon>
        <taxon>Betaproteobacteria</taxon>
        <taxon>Candidatus Accumulibacter</taxon>
    </lineage>
</organism>
<comment type="caution">
    <text evidence="1">The sequence shown here is derived from an EMBL/GenBank/DDBJ whole genome shotgun (WGS) entry which is preliminary data.</text>
</comment>
<sequence length="46" mass="5164">MSGAGGIVRLRSKGWQWSNQAFFEIISDVFNGKKIVSRHPNERTTG</sequence>
<protein>
    <submittedName>
        <fullName evidence="1">Uncharacterized protein</fullName>
    </submittedName>
</protein>
<dbReference type="Proteomes" id="UP000306324">
    <property type="component" value="Unassembled WGS sequence"/>
</dbReference>
<proteinExistence type="predicted"/>
<evidence type="ECO:0000313" key="1">
    <source>
        <dbReference type="EMBL" id="TMQ77600.1"/>
    </source>
</evidence>
<gene>
    <name evidence="1" type="ORF">ACCUM_2919</name>
</gene>
<accession>A0A5S4EQ50</accession>
<dbReference type="AlphaFoldDB" id="A0A5S4EQ50"/>
<keyword evidence="2" id="KW-1185">Reference proteome</keyword>